<feature type="transmembrane region" description="Helical" evidence="1">
    <location>
        <begin position="6"/>
        <end position="24"/>
    </location>
</feature>
<dbReference type="Gramene" id="KQJ96815">
    <property type="protein sequence ID" value="KQJ96815"/>
    <property type="gene ID" value="BRADI_3g27261v3"/>
</dbReference>
<evidence type="ECO:0000256" key="1">
    <source>
        <dbReference type="SAM" id="Phobius"/>
    </source>
</evidence>
<accession>A0A0Q3FAI7</accession>
<sequence>GVDKTLRPLILVGATAVFWSIWLCRNDIVFDKKKMHSCMQVLLLCTNWLRLWALLQKVQHKELMESGAKRLEWITREFMFRFGWRASSRLLTL</sequence>
<organism evidence="2">
    <name type="scientific">Brachypodium distachyon</name>
    <name type="common">Purple false brome</name>
    <name type="synonym">Trachynia distachya</name>
    <dbReference type="NCBI Taxonomy" id="15368"/>
    <lineage>
        <taxon>Eukaryota</taxon>
        <taxon>Viridiplantae</taxon>
        <taxon>Streptophyta</taxon>
        <taxon>Embryophyta</taxon>
        <taxon>Tracheophyta</taxon>
        <taxon>Spermatophyta</taxon>
        <taxon>Magnoliopsida</taxon>
        <taxon>Liliopsida</taxon>
        <taxon>Poales</taxon>
        <taxon>Poaceae</taxon>
        <taxon>BOP clade</taxon>
        <taxon>Pooideae</taxon>
        <taxon>Stipodae</taxon>
        <taxon>Brachypodieae</taxon>
        <taxon>Brachypodium</taxon>
    </lineage>
</organism>
<gene>
    <name evidence="2" type="ORF">BRADI_3g27261v3</name>
</gene>
<dbReference type="Proteomes" id="UP000008810">
    <property type="component" value="Chromosome 3"/>
</dbReference>
<keyword evidence="1" id="KW-0472">Membrane</keyword>
<reference evidence="3" key="3">
    <citation type="submission" date="2018-08" db="UniProtKB">
        <authorList>
            <consortium name="EnsemblPlants"/>
        </authorList>
    </citation>
    <scope>IDENTIFICATION</scope>
    <source>
        <strain evidence="3">cv. Bd21</strain>
    </source>
</reference>
<protein>
    <submittedName>
        <fullName evidence="2 3">Uncharacterized protein</fullName>
    </submittedName>
</protein>
<dbReference type="AlphaFoldDB" id="A0A0Q3FAI7"/>
<evidence type="ECO:0000313" key="2">
    <source>
        <dbReference type="EMBL" id="KQJ96815.1"/>
    </source>
</evidence>
<keyword evidence="4" id="KW-1185">Reference proteome</keyword>
<dbReference type="InParanoid" id="A0A0Q3FAI7"/>
<evidence type="ECO:0000313" key="3">
    <source>
        <dbReference type="EnsemblPlants" id="KQJ96815"/>
    </source>
</evidence>
<reference evidence="2 3" key="1">
    <citation type="journal article" date="2010" name="Nature">
        <title>Genome sequencing and analysis of the model grass Brachypodium distachyon.</title>
        <authorList>
            <consortium name="International Brachypodium Initiative"/>
        </authorList>
    </citation>
    <scope>NUCLEOTIDE SEQUENCE [LARGE SCALE GENOMIC DNA]</scope>
    <source>
        <strain evidence="2 3">Bd21</strain>
    </source>
</reference>
<proteinExistence type="predicted"/>
<feature type="non-terminal residue" evidence="2">
    <location>
        <position position="1"/>
    </location>
</feature>
<keyword evidence="1" id="KW-1133">Transmembrane helix</keyword>
<evidence type="ECO:0000313" key="4">
    <source>
        <dbReference type="Proteomes" id="UP000008810"/>
    </source>
</evidence>
<dbReference type="EMBL" id="CM000882">
    <property type="protein sequence ID" value="KQJ96815.1"/>
    <property type="molecule type" value="Genomic_DNA"/>
</dbReference>
<name>A0A0Q3FAI7_BRADI</name>
<dbReference type="FunCoup" id="A0A0Q3FAI7">
    <property type="interactions" value="661"/>
</dbReference>
<reference evidence="2" key="2">
    <citation type="submission" date="2017-06" db="EMBL/GenBank/DDBJ databases">
        <title>WGS assembly of Brachypodium distachyon.</title>
        <authorList>
            <consortium name="The International Brachypodium Initiative"/>
            <person name="Lucas S."/>
            <person name="Harmon-Smith M."/>
            <person name="Lail K."/>
            <person name="Tice H."/>
            <person name="Grimwood J."/>
            <person name="Bruce D."/>
            <person name="Barry K."/>
            <person name="Shu S."/>
            <person name="Lindquist E."/>
            <person name="Wang M."/>
            <person name="Pitluck S."/>
            <person name="Vogel J.P."/>
            <person name="Garvin D.F."/>
            <person name="Mockler T.C."/>
            <person name="Schmutz J."/>
            <person name="Rokhsar D."/>
            <person name="Bevan M.W."/>
        </authorList>
    </citation>
    <scope>NUCLEOTIDE SEQUENCE</scope>
    <source>
        <strain evidence="2">Bd21</strain>
    </source>
</reference>
<keyword evidence="1" id="KW-0812">Transmembrane</keyword>
<dbReference type="EnsemblPlants" id="KQJ96815">
    <property type="protein sequence ID" value="KQJ96815"/>
    <property type="gene ID" value="BRADI_3g27261v3"/>
</dbReference>
<dbReference type="OrthoDB" id="696485at2759"/>